<feature type="transmembrane region" description="Helical" evidence="6">
    <location>
        <begin position="35"/>
        <end position="52"/>
    </location>
</feature>
<dbReference type="AlphaFoldDB" id="A0A418IGA8"/>
<protein>
    <recommendedName>
        <fullName evidence="6">Divalent metal cation transporter MntH</fullName>
    </recommendedName>
</protein>
<comment type="similarity">
    <text evidence="6">Belongs to the NRAMP family.</text>
</comment>
<comment type="function">
    <text evidence="6">H(+)-stimulated, divalent metal cation uptake system.</text>
</comment>
<dbReference type="PANTHER" id="PTHR11706:SF33">
    <property type="entry name" value="NATURAL RESISTANCE-ASSOCIATED MACROPHAGE PROTEIN 2"/>
    <property type="match status" value="1"/>
</dbReference>
<keyword evidence="6" id="KW-0769">Symport</keyword>
<keyword evidence="8" id="KW-1185">Reference proteome</keyword>
<dbReference type="NCBIfam" id="NF001923">
    <property type="entry name" value="PRK00701.1"/>
    <property type="match status" value="1"/>
</dbReference>
<dbReference type="GO" id="GO:0046872">
    <property type="term" value="F:metal ion binding"/>
    <property type="evidence" value="ECO:0007669"/>
    <property type="project" value="UniProtKB-UniRule"/>
</dbReference>
<sequence>MEVRVLTKKVQSHKSLDEINNTVSVNAHGKFSQKLFSYLGPGLLVAVGYMDPGNWITSMQGGAQFGYVLLFVILLSSLSAMLLQSMTVRLGIATGMDLAQATKHYLNKPVSFIFWIIAELAIIATDIAEVIGSAIALDLLFGIPLLIGALITVLDVFLLLFIMKFGFRKIEAIVGTLIFTVLVIFIFEVFVASPHVTEVLNGFVPNKTIITDNSALFIALGIIGATIMPHNLYLHSSIVQSRMYDRNSSNSKAQAIKYAIMDSNIQLSIAFVVNCLLLVLGAALFFGVNSEQLGGFYDLFNALQNQPVLGASLGALMSTLFAVALLASGQNSTITGTMAGQIVMEGFINLKIPNWLRRLITRAIAILPIIVCLIIFKGNEAKMEQLLVFSQVFLSLALPFSLIPLQLSTNDYSLMGQFKNKTWVNIISWFLIVILSLLNIYLIIQTFQEL</sequence>
<keyword evidence="6" id="KW-1003">Cell membrane</keyword>
<dbReference type="RefSeq" id="WP_119586246.1">
    <property type="nucleotide sequence ID" value="NZ_JAWVBH010000001.1"/>
</dbReference>
<dbReference type="GO" id="GO:0034755">
    <property type="term" value="P:iron ion transmembrane transport"/>
    <property type="evidence" value="ECO:0007669"/>
    <property type="project" value="TreeGrafter"/>
</dbReference>
<feature type="transmembrane region" description="Helical" evidence="6">
    <location>
        <begin position="112"/>
        <end position="135"/>
    </location>
</feature>
<feature type="transmembrane region" description="Helical" evidence="6">
    <location>
        <begin position="359"/>
        <end position="376"/>
    </location>
</feature>
<feature type="transmembrane region" description="Helical" evidence="6">
    <location>
        <begin position="388"/>
        <end position="405"/>
    </location>
</feature>
<dbReference type="OrthoDB" id="9787548at2"/>
<dbReference type="NCBIfam" id="NF037982">
    <property type="entry name" value="Nramp_1"/>
    <property type="match status" value="1"/>
</dbReference>
<reference evidence="7 8" key="1">
    <citation type="journal article" date="2016" name="Front. Microbiol.">
        <title>Comprehensive Phylogenetic Analysis of Bovine Non-aureus Staphylococci Species Based on Whole-Genome Sequencing.</title>
        <authorList>
            <person name="Naushad S."/>
            <person name="Barkema H.W."/>
            <person name="Luby C."/>
            <person name="Condas L.A."/>
            <person name="Nobrega D.B."/>
            <person name="Carson D.A."/>
            <person name="De Buck J."/>
        </authorList>
    </citation>
    <scope>NUCLEOTIDE SEQUENCE [LARGE SCALE GENOMIC DNA]</scope>
    <source>
        <strain evidence="7 8">SNUC 4554</strain>
    </source>
</reference>
<evidence type="ECO:0000256" key="5">
    <source>
        <dbReference type="ARBA" id="ARBA00023136"/>
    </source>
</evidence>
<keyword evidence="4 6" id="KW-1133">Transmembrane helix</keyword>
<dbReference type="GO" id="GO:0005384">
    <property type="term" value="F:manganese ion transmembrane transporter activity"/>
    <property type="evidence" value="ECO:0007669"/>
    <property type="project" value="TreeGrafter"/>
</dbReference>
<name>A0A418IGA8_9STAP</name>
<gene>
    <name evidence="6" type="primary">mntH</name>
    <name evidence="7" type="ORF">BU112_05810</name>
</gene>
<accession>A0A418IGA8</accession>
<keyword evidence="2 6" id="KW-0813">Transport</keyword>
<feature type="transmembrane region" description="Helical" evidence="6">
    <location>
        <begin position="173"/>
        <end position="194"/>
    </location>
</feature>
<dbReference type="PANTHER" id="PTHR11706">
    <property type="entry name" value="SOLUTE CARRIER PROTEIN FAMILY 11 MEMBER"/>
    <property type="match status" value="1"/>
</dbReference>
<dbReference type="NCBIfam" id="TIGR01197">
    <property type="entry name" value="nramp"/>
    <property type="match status" value="1"/>
</dbReference>
<dbReference type="HAMAP" id="MF_00221">
    <property type="entry name" value="NRAMP"/>
    <property type="match status" value="1"/>
</dbReference>
<keyword evidence="5 6" id="KW-0472">Membrane</keyword>
<evidence type="ECO:0000313" key="8">
    <source>
        <dbReference type="Proteomes" id="UP000286317"/>
    </source>
</evidence>
<feature type="transmembrane region" description="Helical" evidence="6">
    <location>
        <begin position="426"/>
        <end position="444"/>
    </location>
</feature>
<dbReference type="PRINTS" id="PR00447">
    <property type="entry name" value="NATRESASSCMP"/>
</dbReference>
<keyword evidence="6" id="KW-0406">Ion transport</keyword>
<feature type="transmembrane region" description="Helical" evidence="6">
    <location>
        <begin position="214"/>
        <end position="234"/>
    </location>
</feature>
<evidence type="ECO:0000256" key="4">
    <source>
        <dbReference type="ARBA" id="ARBA00022989"/>
    </source>
</evidence>
<dbReference type="EMBL" id="QXUF01000029">
    <property type="protein sequence ID" value="RIN01432.1"/>
    <property type="molecule type" value="Genomic_DNA"/>
</dbReference>
<dbReference type="GO" id="GO:0005886">
    <property type="term" value="C:plasma membrane"/>
    <property type="evidence" value="ECO:0007669"/>
    <property type="project" value="UniProtKB-SubCell"/>
</dbReference>
<feature type="transmembrane region" description="Helical" evidence="6">
    <location>
        <begin position="141"/>
        <end position="161"/>
    </location>
</feature>
<feature type="transmembrane region" description="Helical" evidence="6">
    <location>
        <begin position="308"/>
        <end position="328"/>
    </location>
</feature>
<evidence type="ECO:0000256" key="3">
    <source>
        <dbReference type="ARBA" id="ARBA00022692"/>
    </source>
</evidence>
<keyword evidence="3 6" id="KW-0812">Transmembrane</keyword>
<organism evidence="7 8">
    <name type="scientific">Staphylococcus shinii</name>
    <dbReference type="NCBI Taxonomy" id="2912228"/>
    <lineage>
        <taxon>Bacteria</taxon>
        <taxon>Bacillati</taxon>
        <taxon>Bacillota</taxon>
        <taxon>Bacilli</taxon>
        <taxon>Bacillales</taxon>
        <taxon>Staphylococcaceae</taxon>
        <taxon>Staphylococcus</taxon>
    </lineage>
</organism>
<dbReference type="InterPro" id="IPR001046">
    <property type="entry name" value="NRAMP_fam"/>
</dbReference>
<comment type="caution">
    <text evidence="7">The sequence shown here is derived from an EMBL/GenBank/DDBJ whole genome shotgun (WGS) entry which is preliminary data.</text>
</comment>
<dbReference type="GO" id="GO:0015293">
    <property type="term" value="F:symporter activity"/>
    <property type="evidence" value="ECO:0007669"/>
    <property type="project" value="UniProtKB-UniRule"/>
</dbReference>
<comment type="subcellular location">
    <subcellularLocation>
        <location evidence="6">Cell membrane</location>
        <topology evidence="6">Multi-pass membrane protein</topology>
    </subcellularLocation>
    <subcellularLocation>
        <location evidence="1">Membrane</location>
        <topology evidence="1">Multi-pass membrane protein</topology>
    </subcellularLocation>
</comment>
<dbReference type="Pfam" id="PF01566">
    <property type="entry name" value="Nramp"/>
    <property type="match status" value="1"/>
</dbReference>
<feature type="transmembrane region" description="Helical" evidence="6">
    <location>
        <begin position="267"/>
        <end position="288"/>
    </location>
</feature>
<dbReference type="Proteomes" id="UP000286317">
    <property type="component" value="Unassembled WGS sequence"/>
</dbReference>
<proteinExistence type="inferred from homology"/>
<evidence type="ECO:0000313" key="7">
    <source>
        <dbReference type="EMBL" id="RIN01432.1"/>
    </source>
</evidence>
<feature type="transmembrane region" description="Helical" evidence="6">
    <location>
        <begin position="64"/>
        <end position="83"/>
    </location>
</feature>
<evidence type="ECO:0000256" key="6">
    <source>
        <dbReference type="HAMAP-Rule" id="MF_00221"/>
    </source>
</evidence>
<evidence type="ECO:0000256" key="1">
    <source>
        <dbReference type="ARBA" id="ARBA00004141"/>
    </source>
</evidence>
<evidence type="ECO:0000256" key="2">
    <source>
        <dbReference type="ARBA" id="ARBA00022448"/>
    </source>
</evidence>
<dbReference type="GO" id="GO:0015086">
    <property type="term" value="F:cadmium ion transmembrane transporter activity"/>
    <property type="evidence" value="ECO:0007669"/>
    <property type="project" value="TreeGrafter"/>
</dbReference>